<evidence type="ECO:0000313" key="3">
    <source>
        <dbReference type="Proteomes" id="UP000807025"/>
    </source>
</evidence>
<name>A0A9P6DF68_PLEER</name>
<keyword evidence="3" id="KW-1185">Reference proteome</keyword>
<protein>
    <submittedName>
        <fullName evidence="2">Uncharacterized protein</fullName>
    </submittedName>
</protein>
<sequence length="205" mass="22712">MLRYPSVAFPALFYAVTYGFASIEPALTLAPIFTRLYHFDTVKNGLANGVSFLVGGSLGGLCSGPVTDYMMRRARQRHEGNGEPPAEIHLQGIRTGAIAVPVGLLIWIHRSVFQHLRRSVHWDGVCLVLAYKLLSRSATRISAPGSFFRQLLGMTLGFYSIPFGEKIGFQLSFTLFAIVREYDSLRLSNGGTYQLHVVLLPFSRS</sequence>
<keyword evidence="1" id="KW-0472">Membrane</keyword>
<dbReference type="AlphaFoldDB" id="A0A9P6DF68"/>
<reference evidence="2" key="1">
    <citation type="submission" date="2020-11" db="EMBL/GenBank/DDBJ databases">
        <authorList>
            <consortium name="DOE Joint Genome Institute"/>
            <person name="Ahrendt S."/>
            <person name="Riley R."/>
            <person name="Andreopoulos W."/>
            <person name="Labutti K."/>
            <person name="Pangilinan J."/>
            <person name="Ruiz-Duenas F.J."/>
            <person name="Barrasa J.M."/>
            <person name="Sanchez-Garcia M."/>
            <person name="Camarero S."/>
            <person name="Miyauchi S."/>
            <person name="Serrano A."/>
            <person name="Linde D."/>
            <person name="Babiker R."/>
            <person name="Drula E."/>
            <person name="Ayuso-Fernandez I."/>
            <person name="Pacheco R."/>
            <person name="Padilla G."/>
            <person name="Ferreira P."/>
            <person name="Barriuso J."/>
            <person name="Kellner H."/>
            <person name="Castanera R."/>
            <person name="Alfaro M."/>
            <person name="Ramirez L."/>
            <person name="Pisabarro A.G."/>
            <person name="Kuo A."/>
            <person name="Tritt A."/>
            <person name="Lipzen A."/>
            <person name="He G."/>
            <person name="Yan M."/>
            <person name="Ng V."/>
            <person name="Cullen D."/>
            <person name="Martin F."/>
            <person name="Rosso M.-N."/>
            <person name="Henrissat B."/>
            <person name="Hibbett D."/>
            <person name="Martinez A.T."/>
            <person name="Grigoriev I.V."/>
        </authorList>
    </citation>
    <scope>NUCLEOTIDE SEQUENCE</scope>
    <source>
        <strain evidence="2">ATCC 90797</strain>
    </source>
</reference>
<dbReference type="EMBL" id="MU154576">
    <property type="protein sequence ID" value="KAF9494138.1"/>
    <property type="molecule type" value="Genomic_DNA"/>
</dbReference>
<keyword evidence="1" id="KW-0812">Transmembrane</keyword>
<feature type="transmembrane region" description="Helical" evidence="1">
    <location>
        <begin position="45"/>
        <end position="67"/>
    </location>
</feature>
<keyword evidence="1" id="KW-1133">Transmembrane helix</keyword>
<comment type="caution">
    <text evidence="2">The sequence shown here is derived from an EMBL/GenBank/DDBJ whole genome shotgun (WGS) entry which is preliminary data.</text>
</comment>
<dbReference type="OrthoDB" id="2585655at2759"/>
<evidence type="ECO:0000256" key="1">
    <source>
        <dbReference type="SAM" id="Phobius"/>
    </source>
</evidence>
<evidence type="ECO:0000313" key="2">
    <source>
        <dbReference type="EMBL" id="KAF9494138.1"/>
    </source>
</evidence>
<organism evidence="2 3">
    <name type="scientific">Pleurotus eryngii</name>
    <name type="common">Boletus of the steppes</name>
    <dbReference type="NCBI Taxonomy" id="5323"/>
    <lineage>
        <taxon>Eukaryota</taxon>
        <taxon>Fungi</taxon>
        <taxon>Dikarya</taxon>
        <taxon>Basidiomycota</taxon>
        <taxon>Agaricomycotina</taxon>
        <taxon>Agaricomycetes</taxon>
        <taxon>Agaricomycetidae</taxon>
        <taxon>Agaricales</taxon>
        <taxon>Pleurotineae</taxon>
        <taxon>Pleurotaceae</taxon>
        <taxon>Pleurotus</taxon>
    </lineage>
</organism>
<gene>
    <name evidence="2" type="ORF">BDN71DRAFT_1003919</name>
</gene>
<proteinExistence type="predicted"/>
<accession>A0A9P6DF68</accession>
<dbReference type="Proteomes" id="UP000807025">
    <property type="component" value="Unassembled WGS sequence"/>
</dbReference>